<dbReference type="EMBL" id="JAHCDA010000003">
    <property type="protein sequence ID" value="MBS7812294.1"/>
    <property type="molecule type" value="Genomic_DNA"/>
</dbReference>
<gene>
    <name evidence="1" type="ORF">KHU32_15195</name>
</gene>
<dbReference type="Proteomes" id="UP000766336">
    <property type="component" value="Unassembled WGS sequence"/>
</dbReference>
<reference evidence="1 2" key="1">
    <citation type="submission" date="2021-05" db="EMBL/GenBank/DDBJ databases">
        <title>Roseococcus sp. XZZS9, whole genome shotgun sequencing project.</title>
        <authorList>
            <person name="Zhao G."/>
            <person name="Shen L."/>
        </authorList>
    </citation>
    <scope>NUCLEOTIDE SEQUENCE [LARGE SCALE GENOMIC DNA]</scope>
    <source>
        <strain evidence="1 2">XZZS9</strain>
    </source>
</reference>
<organism evidence="1 2">
    <name type="scientific">Roseococcus pinisoli</name>
    <dbReference type="NCBI Taxonomy" id="2835040"/>
    <lineage>
        <taxon>Bacteria</taxon>
        <taxon>Pseudomonadati</taxon>
        <taxon>Pseudomonadota</taxon>
        <taxon>Alphaproteobacteria</taxon>
        <taxon>Acetobacterales</taxon>
        <taxon>Roseomonadaceae</taxon>
        <taxon>Roseococcus</taxon>
    </lineage>
</organism>
<proteinExistence type="predicted"/>
<accession>A0ABS5QF21</accession>
<dbReference type="RefSeq" id="WP_213671002.1">
    <property type="nucleotide sequence ID" value="NZ_JAHCDA010000003.1"/>
</dbReference>
<protein>
    <submittedName>
        <fullName evidence="1">Uncharacterized protein</fullName>
    </submittedName>
</protein>
<evidence type="ECO:0000313" key="2">
    <source>
        <dbReference type="Proteomes" id="UP000766336"/>
    </source>
</evidence>
<sequence length="448" mass="49003">MVIRLHPGAQLPEGVPNLWNNKPVTMTPEALLDWVRLVFPHVKVLSPEFGTKIVTTDGGYLTDHEETITTLNQEIADTWFKEPKHTLVDHGEIATSDIAANAVAANPNVAGKKVWPGKKTIAAMLDPGMYINDEPVEHYGFGLPHNLSKTATMGMLYSGGQVPATVRNMQLVEHLPHDGAVEKLFVASFWSEATHRASASWHWTRNGNHKVGTGIMLGGHFNGPVEALVLSIVEALRKVTHAKPISADLPIIVDVPALYAQDVYLAMKIGKGMEKPRCKLILKALDNLIDSRSLKIGVVCNLPYQQGMHASVSHGQKEGAKYAARVALMADPQQALAMDMHGLAHQAYEAEPMTEADKEPWWVPKMEPLPSIYDDYVPVEKPSFAMKSNGDIVAGPGGSKPMKAIFSFADPANGYDNATEEVSTPLLDDFNEAVKSLLKDDGFWKDKL</sequence>
<comment type="caution">
    <text evidence="1">The sequence shown here is derived from an EMBL/GenBank/DDBJ whole genome shotgun (WGS) entry which is preliminary data.</text>
</comment>
<name>A0ABS5QF21_9PROT</name>
<evidence type="ECO:0000313" key="1">
    <source>
        <dbReference type="EMBL" id="MBS7812294.1"/>
    </source>
</evidence>
<keyword evidence="2" id="KW-1185">Reference proteome</keyword>